<feature type="region of interest" description="Disordered" evidence="1">
    <location>
        <begin position="913"/>
        <end position="933"/>
    </location>
</feature>
<accession>A0AAD8I611</accession>
<feature type="region of interest" description="Disordered" evidence="1">
    <location>
        <begin position="1279"/>
        <end position="1320"/>
    </location>
</feature>
<evidence type="ECO:0000313" key="3">
    <source>
        <dbReference type="Proteomes" id="UP001237642"/>
    </source>
</evidence>
<feature type="compositionally biased region" description="Low complexity" evidence="1">
    <location>
        <begin position="920"/>
        <end position="933"/>
    </location>
</feature>
<feature type="region of interest" description="Disordered" evidence="1">
    <location>
        <begin position="385"/>
        <end position="406"/>
    </location>
</feature>
<gene>
    <name evidence="2" type="ORF">POM88_026523</name>
</gene>
<dbReference type="PANTHER" id="PTHR31008">
    <property type="entry name" value="COP1-INTERACTING PROTEIN-RELATED"/>
    <property type="match status" value="1"/>
</dbReference>
<feature type="compositionally biased region" description="Polar residues" evidence="1">
    <location>
        <begin position="1239"/>
        <end position="1258"/>
    </location>
</feature>
<dbReference type="EMBL" id="JAUIZM010000006">
    <property type="protein sequence ID" value="KAK1379779.1"/>
    <property type="molecule type" value="Genomic_DNA"/>
</dbReference>
<keyword evidence="3" id="KW-1185">Reference proteome</keyword>
<feature type="region of interest" description="Disordered" evidence="1">
    <location>
        <begin position="1002"/>
        <end position="1024"/>
    </location>
</feature>
<feature type="compositionally biased region" description="Polar residues" evidence="1">
    <location>
        <begin position="1279"/>
        <end position="1298"/>
    </location>
</feature>
<dbReference type="PANTHER" id="PTHR31008:SF2">
    <property type="entry name" value="COP1-INTERACTING PROTEIN-LIKE PROTEIN"/>
    <property type="match status" value="1"/>
</dbReference>
<reference evidence="2" key="1">
    <citation type="submission" date="2023-02" db="EMBL/GenBank/DDBJ databases">
        <title>Genome of toxic invasive species Heracleum sosnowskyi carries increased number of genes despite the absence of recent whole-genome duplications.</title>
        <authorList>
            <person name="Schelkunov M."/>
            <person name="Shtratnikova V."/>
            <person name="Makarenko M."/>
            <person name="Klepikova A."/>
            <person name="Omelchenko D."/>
            <person name="Novikova G."/>
            <person name="Obukhova E."/>
            <person name="Bogdanov V."/>
            <person name="Penin A."/>
            <person name="Logacheva M."/>
        </authorList>
    </citation>
    <scope>NUCLEOTIDE SEQUENCE</scope>
    <source>
        <strain evidence="2">Hsosn_3</strain>
        <tissue evidence="2">Leaf</tissue>
    </source>
</reference>
<protein>
    <submittedName>
        <fullName evidence="2">COP1-interacting protein-related</fullName>
    </submittedName>
</protein>
<feature type="region of interest" description="Disordered" evidence="1">
    <location>
        <begin position="717"/>
        <end position="766"/>
    </location>
</feature>
<proteinExistence type="predicted"/>
<evidence type="ECO:0000313" key="2">
    <source>
        <dbReference type="EMBL" id="KAK1379779.1"/>
    </source>
</evidence>
<feature type="region of interest" description="Disordered" evidence="1">
    <location>
        <begin position="1235"/>
        <end position="1261"/>
    </location>
</feature>
<comment type="caution">
    <text evidence="2">The sequence shown here is derived from an EMBL/GenBank/DDBJ whole genome shotgun (WGS) entry which is preliminary data.</text>
</comment>
<sequence>MKSTTRLESAIFQLTPTRTRYVLFIVANGIKEKLTSGLLNRFLAHLKTAEDQISKGSYSIILEPKDDDDDDAMWFTKGTVERFVRFVSTPEILERVYTIESEIVQIGKAILIQGNNERGINSVEDHQAKPVPRTEACNGSNFTLDAGEETTMVLYTPVPQPPETNGSDAQEGNSKVQLLKVLETRINVLRKEQGMAFARASAAGFDIDHMAPLVSFAKCFGALRLMDACLKFLDLWKGKHETCQWLETKTAEAMPKLEFSTANVTGTILSNEKAAVDESADIRPPVNQHNPISQPEYLPGQYPHPMFPPRPMHSPPGVVPFYQGPPTQTPYYQNYSPNGSYYQSPYETWENSQINVGQRRHSMEGITEPDSGERHILRMKSAYGLEDDNETSHLQSQKKADKSGKKHLGTVVNGKINIITSGMDSNSESESEVDKGDGDLCHSTPSMMDQDHLRSFRRKESQGKPAGEMTLHDKEKANTADGENWQAFQNCLLRDTEENFCAPSDTMFARKRNIQIRPQHKGGHDPSAFVERDTVQLQARRLTESQKDDENVSNFPGVSNDEFSVNREGTHHSGRLETGVMHMKGFKGRNIVYKNEIYEVSIGGEKESQSNLGRSSDLAINGYEITTDNLAYMVDESFTLPFRSTSVNQVDYINFELPSTHQSSVNVGKRIGNQVRYEHNELSLLPERWSEKWQIGYDPALDYKKQLLLNDAASKHTESATDAKQGSKKTEGKKSRAVSETLDKKKSRGPLMKGNPSKTNPLEEARIRAERLRSYKTDLQKLKKEKEEAEQRRIESLRMERKKRISARGSLTSGHSLLPCASRQELPAKFSPISHKGSKFSDSEPGSSSPLQRSKIRTALFGASDSKVSMVPKSVDTSHETVNRLTRSVSVTKMESNVTTPDSKASMARIRRLSEPKTVSSHSRSSAKISSAGSASKVKASYNEFEGKKSSATTTVYHRSVVSFPEFKIEPHKGPVKVNQKKSAEKEFEGKKASGLANSDNRKVVSLPESEIEPSKGPVKVKQKRLAEKKMTLNINGGKSFVTSANDKLEGFGGRISHHDLDDDPVIEKTVVMLECQKPSAPVVPASEEKFSVSGRHNHNNVTGDITLAVPEYKSIYATTSPLDRFQKEPTIQTLEPPSSDEAMTNNMEKISANLPVTSALIKSDEVPFAQVSSLEYRSSMYGKLQLTSLGSASVKTGELHNSGFKHMKLEKVPKALEPVKEPSKSLKRFLKLGRRNHSSTSSAGEQIAESHSGTIANGSEPREIAAITDSTIKVHTLRNLLSQEETQKPTAPQSSQKSSHHFSLLSPFRSKTSEKKLRT</sequence>
<reference evidence="2" key="2">
    <citation type="submission" date="2023-05" db="EMBL/GenBank/DDBJ databases">
        <authorList>
            <person name="Schelkunov M.I."/>
        </authorList>
    </citation>
    <scope>NUCLEOTIDE SEQUENCE</scope>
    <source>
        <strain evidence="2">Hsosn_3</strain>
        <tissue evidence="2">Leaf</tissue>
    </source>
</reference>
<dbReference type="Proteomes" id="UP001237642">
    <property type="component" value="Unassembled WGS sequence"/>
</dbReference>
<organism evidence="2 3">
    <name type="scientific">Heracleum sosnowskyi</name>
    <dbReference type="NCBI Taxonomy" id="360622"/>
    <lineage>
        <taxon>Eukaryota</taxon>
        <taxon>Viridiplantae</taxon>
        <taxon>Streptophyta</taxon>
        <taxon>Embryophyta</taxon>
        <taxon>Tracheophyta</taxon>
        <taxon>Spermatophyta</taxon>
        <taxon>Magnoliopsida</taxon>
        <taxon>eudicotyledons</taxon>
        <taxon>Gunneridae</taxon>
        <taxon>Pentapetalae</taxon>
        <taxon>asterids</taxon>
        <taxon>campanulids</taxon>
        <taxon>Apiales</taxon>
        <taxon>Apiaceae</taxon>
        <taxon>Apioideae</taxon>
        <taxon>apioid superclade</taxon>
        <taxon>Tordylieae</taxon>
        <taxon>Tordyliinae</taxon>
        <taxon>Heracleum</taxon>
    </lineage>
</organism>
<feature type="region of interest" description="Disordered" evidence="1">
    <location>
        <begin position="831"/>
        <end position="853"/>
    </location>
</feature>
<evidence type="ECO:0000256" key="1">
    <source>
        <dbReference type="SAM" id="MobiDB-lite"/>
    </source>
</evidence>
<feature type="region of interest" description="Disordered" evidence="1">
    <location>
        <begin position="543"/>
        <end position="570"/>
    </location>
</feature>
<name>A0AAD8I611_9APIA</name>
<feature type="compositionally biased region" description="Polar residues" evidence="1">
    <location>
        <begin position="552"/>
        <end position="563"/>
    </location>
</feature>